<name>A0ABR0YMW8_HUSHU</name>
<protein>
    <submittedName>
        <fullName evidence="4">EF-hand calcium-binding domain-containing protein 1-like</fullName>
    </submittedName>
</protein>
<comment type="caution">
    <text evidence="4">The sequence shown here is derived from an EMBL/GenBank/DDBJ whole genome shotgun (WGS) entry which is preliminary data.</text>
</comment>
<dbReference type="SUPFAM" id="SSF47473">
    <property type="entry name" value="EF-hand"/>
    <property type="match status" value="1"/>
</dbReference>
<dbReference type="InterPro" id="IPR018247">
    <property type="entry name" value="EF_Hand_1_Ca_BS"/>
</dbReference>
<dbReference type="Pfam" id="PF13202">
    <property type="entry name" value="EF-hand_5"/>
    <property type="match status" value="2"/>
</dbReference>
<dbReference type="PROSITE" id="PS00018">
    <property type="entry name" value="EF_HAND_1"/>
    <property type="match status" value="2"/>
</dbReference>
<gene>
    <name evidence="4" type="ORF">HHUSO_G26049</name>
</gene>
<evidence type="ECO:0000259" key="3">
    <source>
        <dbReference type="PROSITE" id="PS50222"/>
    </source>
</evidence>
<evidence type="ECO:0000313" key="4">
    <source>
        <dbReference type="EMBL" id="KAK6473925.1"/>
    </source>
</evidence>
<keyword evidence="5" id="KW-1185">Reference proteome</keyword>
<dbReference type="Gene3D" id="1.10.238.10">
    <property type="entry name" value="EF-hand"/>
    <property type="match status" value="1"/>
</dbReference>
<evidence type="ECO:0000256" key="2">
    <source>
        <dbReference type="ARBA" id="ARBA00022837"/>
    </source>
</evidence>
<feature type="domain" description="EF-hand" evidence="3">
    <location>
        <begin position="86"/>
        <end position="121"/>
    </location>
</feature>
<dbReference type="EMBL" id="JAHFZB010000026">
    <property type="protein sequence ID" value="KAK6473925.1"/>
    <property type="molecule type" value="Genomic_DNA"/>
</dbReference>
<dbReference type="PROSITE" id="PS50222">
    <property type="entry name" value="EF_HAND_2"/>
    <property type="match status" value="1"/>
</dbReference>
<organism evidence="4 5">
    <name type="scientific">Huso huso</name>
    <name type="common">Beluga</name>
    <name type="synonym">Acipenser huso</name>
    <dbReference type="NCBI Taxonomy" id="61971"/>
    <lineage>
        <taxon>Eukaryota</taxon>
        <taxon>Metazoa</taxon>
        <taxon>Chordata</taxon>
        <taxon>Craniata</taxon>
        <taxon>Vertebrata</taxon>
        <taxon>Euteleostomi</taxon>
        <taxon>Actinopterygii</taxon>
        <taxon>Chondrostei</taxon>
        <taxon>Acipenseriformes</taxon>
        <taxon>Acipenseridae</taxon>
        <taxon>Huso</taxon>
    </lineage>
</organism>
<proteinExistence type="predicted"/>
<evidence type="ECO:0000256" key="1">
    <source>
        <dbReference type="ARBA" id="ARBA00022723"/>
    </source>
</evidence>
<evidence type="ECO:0000313" key="5">
    <source>
        <dbReference type="Proteomes" id="UP001369086"/>
    </source>
</evidence>
<dbReference type="InterPro" id="IPR002048">
    <property type="entry name" value="EF_hand_dom"/>
</dbReference>
<keyword evidence="2" id="KW-0106">Calcium</keyword>
<dbReference type="Proteomes" id="UP001369086">
    <property type="component" value="Unassembled WGS sequence"/>
</dbReference>
<accession>A0ABR0YMW8</accession>
<reference evidence="4 5" key="1">
    <citation type="submission" date="2021-05" db="EMBL/GenBank/DDBJ databases">
        <authorList>
            <person name="Zahm M."/>
            <person name="Klopp C."/>
            <person name="Cabau C."/>
            <person name="Kuhl H."/>
            <person name="Suciu R."/>
            <person name="Ciorpac M."/>
            <person name="Holostenco D."/>
            <person name="Gessner J."/>
            <person name="Wuertz S."/>
            <person name="Hohne C."/>
            <person name="Stock M."/>
            <person name="Gislard M."/>
            <person name="Lluch J."/>
            <person name="Milhes M."/>
            <person name="Lampietro C."/>
            <person name="Lopez Roques C."/>
            <person name="Donnadieu C."/>
            <person name="Du K."/>
            <person name="Schartl M."/>
            <person name="Guiguen Y."/>
        </authorList>
    </citation>
    <scope>NUCLEOTIDE SEQUENCE [LARGE SCALE GENOMIC DNA]</scope>
    <source>
        <strain evidence="4">Hh-F2</strain>
        <tissue evidence="4">Blood</tissue>
    </source>
</reference>
<sequence>MKKNSLLEKRDILFNSYGYINKTTVEKWRLIFKQLKFAMKSNLFLAVLFSLEALAFSSPLQTTEGSELDDFTGEETALPRDAVPHFTMVELPAGFKSYDVNKDGAITLSELSGITETNEDDASQPFHTADVDGNGVLTTAELQEAPWVFRVPEDVVNPVKEDSKGHLIIGKVYNEAE</sequence>
<dbReference type="InterPro" id="IPR011992">
    <property type="entry name" value="EF-hand-dom_pair"/>
</dbReference>
<keyword evidence="1" id="KW-0479">Metal-binding</keyword>